<dbReference type="Proteomes" id="UP000800093">
    <property type="component" value="Unassembled WGS sequence"/>
</dbReference>
<feature type="region of interest" description="Disordered" evidence="1">
    <location>
        <begin position="63"/>
        <end position="98"/>
    </location>
</feature>
<reference evidence="3" key="1">
    <citation type="journal article" date="2020" name="Stud. Mycol.">
        <title>101 Dothideomycetes genomes: A test case for predicting lifestyles and emergence of pathogens.</title>
        <authorList>
            <person name="Haridas S."/>
            <person name="Albert R."/>
            <person name="Binder M."/>
            <person name="Bloem J."/>
            <person name="LaButti K."/>
            <person name="Salamov A."/>
            <person name="Andreopoulos B."/>
            <person name="Baker S."/>
            <person name="Barry K."/>
            <person name="Bills G."/>
            <person name="Bluhm B."/>
            <person name="Cannon C."/>
            <person name="Castanera R."/>
            <person name="Culley D."/>
            <person name="Daum C."/>
            <person name="Ezra D."/>
            <person name="Gonzalez J."/>
            <person name="Henrissat B."/>
            <person name="Kuo A."/>
            <person name="Liang C."/>
            <person name="Lipzen A."/>
            <person name="Lutzoni F."/>
            <person name="Magnuson J."/>
            <person name="Mondo S."/>
            <person name="Nolan M."/>
            <person name="Ohm R."/>
            <person name="Pangilinan J."/>
            <person name="Park H.-J."/>
            <person name="Ramirez L."/>
            <person name="Alfaro M."/>
            <person name="Sun H."/>
            <person name="Tritt A."/>
            <person name="Yoshinaga Y."/>
            <person name="Zwiers L.-H."/>
            <person name="Turgeon B."/>
            <person name="Goodwin S."/>
            <person name="Spatafora J."/>
            <person name="Crous P."/>
            <person name="Grigoriev I."/>
        </authorList>
    </citation>
    <scope>NUCLEOTIDE SEQUENCE [LARGE SCALE GENOMIC DNA]</scope>
    <source>
        <strain evidence="3">CBS 304.66</strain>
    </source>
</reference>
<evidence type="ECO:0000256" key="1">
    <source>
        <dbReference type="SAM" id="MobiDB-lite"/>
    </source>
</evidence>
<keyword evidence="3" id="KW-1185">Reference proteome</keyword>
<dbReference type="AlphaFoldDB" id="A0A9P4TR75"/>
<gene>
    <name evidence="2" type="ORF">CC78DRAFT_574442</name>
</gene>
<name>A0A9P4TR75_9PLEO</name>
<dbReference type="EMBL" id="ML986580">
    <property type="protein sequence ID" value="KAF2270308.1"/>
    <property type="molecule type" value="Genomic_DNA"/>
</dbReference>
<protein>
    <submittedName>
        <fullName evidence="2">Uncharacterized protein</fullName>
    </submittedName>
</protein>
<evidence type="ECO:0000313" key="2">
    <source>
        <dbReference type="EMBL" id="KAF2270308.1"/>
    </source>
</evidence>
<feature type="compositionally biased region" description="Basic and acidic residues" evidence="1">
    <location>
        <begin position="64"/>
        <end position="81"/>
    </location>
</feature>
<feature type="compositionally biased region" description="Pro residues" evidence="1">
    <location>
        <begin position="131"/>
        <end position="154"/>
    </location>
</feature>
<comment type="caution">
    <text evidence="2">The sequence shown here is derived from an EMBL/GenBank/DDBJ whole genome shotgun (WGS) entry which is preliminary data.</text>
</comment>
<accession>A0A9P4TR75</accession>
<organism evidence="2 3">
    <name type="scientific">Lojkania enalia</name>
    <dbReference type="NCBI Taxonomy" id="147567"/>
    <lineage>
        <taxon>Eukaryota</taxon>
        <taxon>Fungi</taxon>
        <taxon>Dikarya</taxon>
        <taxon>Ascomycota</taxon>
        <taxon>Pezizomycotina</taxon>
        <taxon>Dothideomycetes</taxon>
        <taxon>Pleosporomycetidae</taxon>
        <taxon>Pleosporales</taxon>
        <taxon>Pleosporales incertae sedis</taxon>
        <taxon>Lojkania</taxon>
    </lineage>
</organism>
<feature type="region of interest" description="Disordered" evidence="1">
    <location>
        <begin position="131"/>
        <end position="156"/>
    </location>
</feature>
<evidence type="ECO:0000313" key="3">
    <source>
        <dbReference type="Proteomes" id="UP000800093"/>
    </source>
</evidence>
<sequence length="311" mass="34187">MDESTLLMGFHKVEKGEAAAETVQRSAESGKGGVEVCVDSLAAVKFQTVAAPSEWGKRNVQFGSREEETWPKRSAESEPSHVLRQSRRRASRVTGHGSAGCPCATPFTHTLSSPGGLTSPHIDPIPSHLIPSPPSRLRPPACPPVRPRPKPGPGPRTGTLTRTWWCYSLDALGPVTCIHAAALPRPRRLIDYLISLALAPSPYSPSRLLCKTHNDATTRTAPADLVDVRHLPPPRYRRPPTLFECLQTWPCRTAALELLPSARTCAASRTPVRHQPPNRHPTARLPLFPHRTPISIIRTRVRSLLFLLRLP</sequence>
<proteinExistence type="predicted"/>